<organism evidence="9 10">
    <name type="scientific">Macrostomum lignano</name>
    <dbReference type="NCBI Taxonomy" id="282301"/>
    <lineage>
        <taxon>Eukaryota</taxon>
        <taxon>Metazoa</taxon>
        <taxon>Spiralia</taxon>
        <taxon>Lophotrochozoa</taxon>
        <taxon>Platyhelminthes</taxon>
        <taxon>Rhabditophora</taxon>
        <taxon>Macrostomorpha</taxon>
        <taxon>Macrostomida</taxon>
        <taxon>Macrostomidae</taxon>
        <taxon>Macrostomum</taxon>
    </lineage>
</organism>
<dbReference type="AlphaFoldDB" id="A0A267FEH2"/>
<keyword evidence="5" id="KW-0406">Ion transport</keyword>
<dbReference type="InterPro" id="IPR036719">
    <property type="entry name" value="Neuro-gated_channel_TM_sf"/>
</dbReference>
<dbReference type="Gene3D" id="1.20.58.390">
    <property type="entry name" value="Neurotransmitter-gated ion-channel transmembrane domain"/>
    <property type="match status" value="1"/>
</dbReference>
<sequence>MHFLGAILLTMGAAFCWLPSSVSQAPPPPPKKTIYDNLLTHLFDKYAPSAMPICKVGDKLEVSQDMLLYQLFDLDEPTQMLSVDVWVESTWQDCRLVWDPASFNNVTEFAIKSEQIWYPDLIFYESLHGNFEEGMFIYGESTARVRHDGWVKLGAQALFKAFCRVNIRQFPYDSQRCNITFSSWTKDARTFRLKRKSGETGDKKDHAFAEASNGEWEVTGFPSYNRMTARNIGVLENETAEYTEVVFQLRLRRKYLFHQTYMLFPCMLLTWLAAFAFFLPTECGERIAYITTILLSLVVFLLLVAENIPRSGDAVPILGVYFCLAVCLVSVANLMVIASYNVSLKPNDFCPPEWLRRCCFRLGPLVGFLPTHHNGRAKLLEFRMNPRNPTASSNAEAVTTAAADADGDECRTEDAPLADESADDKTAKTAAAARPGNANTWRYLGIVMDRLFFGLYLVANLIGTVWILAAASAATAGESGTN</sequence>
<proteinExistence type="inferred from homology"/>
<evidence type="ECO:0000256" key="6">
    <source>
        <dbReference type="SAM" id="MobiDB-lite"/>
    </source>
</evidence>
<evidence type="ECO:0000256" key="2">
    <source>
        <dbReference type="ARBA" id="ARBA00022692"/>
    </source>
</evidence>
<dbReference type="OrthoDB" id="6144577at2759"/>
<dbReference type="CDD" id="cd19051">
    <property type="entry name" value="LGIC_TM_cation"/>
    <property type="match status" value="1"/>
</dbReference>
<feature type="transmembrane region" description="Helical" evidence="5">
    <location>
        <begin position="451"/>
        <end position="474"/>
    </location>
</feature>
<protein>
    <recommendedName>
        <fullName evidence="11">Neur_chan_LBD domain-containing protein</fullName>
    </recommendedName>
</protein>
<dbReference type="InterPro" id="IPR018000">
    <property type="entry name" value="Neurotransmitter_ion_chnl_CS"/>
</dbReference>
<keyword evidence="10" id="KW-1185">Reference proteome</keyword>
<dbReference type="GO" id="GO:0005230">
    <property type="term" value="F:extracellular ligand-gated monoatomic ion channel activity"/>
    <property type="evidence" value="ECO:0007669"/>
    <property type="project" value="InterPro"/>
</dbReference>
<comment type="similarity">
    <text evidence="5">Belongs to the ligand-gated ion channel (TC 1.A.9) family.</text>
</comment>
<dbReference type="Proteomes" id="UP000215902">
    <property type="component" value="Unassembled WGS sequence"/>
</dbReference>
<evidence type="ECO:0000256" key="1">
    <source>
        <dbReference type="ARBA" id="ARBA00004141"/>
    </source>
</evidence>
<gene>
    <name evidence="9" type="ORF">BOX15_Mlig025449g1</name>
</gene>
<dbReference type="InterPro" id="IPR006201">
    <property type="entry name" value="Neur_channel"/>
</dbReference>
<feature type="transmembrane region" description="Helical" evidence="5">
    <location>
        <begin position="287"/>
        <end position="305"/>
    </location>
</feature>
<dbReference type="CDD" id="cd18997">
    <property type="entry name" value="LGIC_ECD_nAChR"/>
    <property type="match status" value="1"/>
</dbReference>
<evidence type="ECO:0000256" key="3">
    <source>
        <dbReference type="ARBA" id="ARBA00022989"/>
    </source>
</evidence>
<feature type="signal peptide" evidence="5">
    <location>
        <begin position="1"/>
        <end position="24"/>
    </location>
</feature>
<reference evidence="9 10" key="1">
    <citation type="submission" date="2017-06" db="EMBL/GenBank/DDBJ databases">
        <title>A platform for efficient transgenesis in Macrostomum lignano, a flatworm model organism for stem cell research.</title>
        <authorList>
            <person name="Berezikov E."/>
        </authorList>
    </citation>
    <scope>NUCLEOTIDE SEQUENCE [LARGE SCALE GENOMIC DNA]</scope>
    <source>
        <strain evidence="9">DV1</strain>
        <tissue evidence="9">Whole organism</tissue>
    </source>
</reference>
<dbReference type="Pfam" id="PF02932">
    <property type="entry name" value="Neur_chan_memb"/>
    <property type="match status" value="1"/>
</dbReference>
<feature type="transmembrane region" description="Helical" evidence="5">
    <location>
        <begin position="317"/>
        <end position="338"/>
    </location>
</feature>
<accession>A0A267FEH2</accession>
<dbReference type="STRING" id="282301.A0A267FEH2"/>
<feature type="domain" description="Neurotransmitter-gated ion-channel ligand-binding" evidence="7">
    <location>
        <begin position="37"/>
        <end position="255"/>
    </location>
</feature>
<comment type="caution">
    <text evidence="9">The sequence shown here is derived from an EMBL/GenBank/DDBJ whole genome shotgun (WGS) entry which is preliminary data.</text>
</comment>
<keyword evidence="5" id="KW-0732">Signal</keyword>
<keyword evidence="4 5" id="KW-0472">Membrane</keyword>
<dbReference type="Gene3D" id="2.70.170.10">
    <property type="entry name" value="Neurotransmitter-gated ion-channel ligand-binding domain"/>
    <property type="match status" value="1"/>
</dbReference>
<dbReference type="PANTHER" id="PTHR18945">
    <property type="entry name" value="NEUROTRANSMITTER GATED ION CHANNEL"/>
    <property type="match status" value="1"/>
</dbReference>
<name>A0A267FEH2_9PLAT</name>
<feature type="domain" description="Neurotransmitter-gated ion-channel transmembrane" evidence="8">
    <location>
        <begin position="263"/>
        <end position="468"/>
    </location>
</feature>
<dbReference type="InterPro" id="IPR006202">
    <property type="entry name" value="Neur_chan_lig-bd"/>
</dbReference>
<evidence type="ECO:0000256" key="4">
    <source>
        <dbReference type="ARBA" id="ARBA00023136"/>
    </source>
</evidence>
<evidence type="ECO:0000259" key="8">
    <source>
        <dbReference type="Pfam" id="PF02932"/>
    </source>
</evidence>
<evidence type="ECO:0000256" key="5">
    <source>
        <dbReference type="RuleBase" id="RU000687"/>
    </source>
</evidence>
<dbReference type="SUPFAM" id="SSF63712">
    <property type="entry name" value="Nicotinic receptor ligand binding domain-like"/>
    <property type="match status" value="1"/>
</dbReference>
<feature type="region of interest" description="Disordered" evidence="6">
    <location>
        <begin position="402"/>
        <end position="431"/>
    </location>
</feature>
<keyword evidence="3 5" id="KW-1133">Transmembrane helix</keyword>
<comment type="subcellular location">
    <subcellularLocation>
        <location evidence="1">Membrane</location>
        <topology evidence="1">Multi-pass membrane protein</topology>
    </subcellularLocation>
</comment>
<feature type="chain" id="PRO_5022270654" description="Neur_chan_LBD domain-containing protein" evidence="5">
    <location>
        <begin position="25"/>
        <end position="482"/>
    </location>
</feature>
<dbReference type="PROSITE" id="PS00236">
    <property type="entry name" value="NEUROTR_ION_CHANNEL"/>
    <property type="match status" value="1"/>
</dbReference>
<keyword evidence="2 5" id="KW-0812">Transmembrane</keyword>
<dbReference type="PRINTS" id="PR00252">
    <property type="entry name" value="NRIONCHANNEL"/>
</dbReference>
<dbReference type="InterPro" id="IPR038050">
    <property type="entry name" value="Neuro_actylchol_rec"/>
</dbReference>
<evidence type="ECO:0008006" key="11">
    <source>
        <dbReference type="Google" id="ProtNLM"/>
    </source>
</evidence>
<keyword evidence="5" id="KW-0813">Transport</keyword>
<dbReference type="SUPFAM" id="SSF90112">
    <property type="entry name" value="Neurotransmitter-gated ion-channel transmembrane pore"/>
    <property type="match status" value="1"/>
</dbReference>
<dbReference type="FunFam" id="2.70.170.10:FF:000028">
    <property type="entry name" value="AcetylCholine Receptor"/>
    <property type="match status" value="1"/>
</dbReference>
<dbReference type="GO" id="GO:0016020">
    <property type="term" value="C:membrane"/>
    <property type="evidence" value="ECO:0007669"/>
    <property type="project" value="UniProtKB-SubCell"/>
</dbReference>
<evidence type="ECO:0000313" key="9">
    <source>
        <dbReference type="EMBL" id="PAA72103.1"/>
    </source>
</evidence>
<dbReference type="EMBL" id="NIVC01001113">
    <property type="protein sequence ID" value="PAA72103.1"/>
    <property type="molecule type" value="Genomic_DNA"/>
</dbReference>
<evidence type="ECO:0000313" key="10">
    <source>
        <dbReference type="Proteomes" id="UP000215902"/>
    </source>
</evidence>
<dbReference type="GO" id="GO:0004888">
    <property type="term" value="F:transmembrane signaling receptor activity"/>
    <property type="evidence" value="ECO:0007669"/>
    <property type="project" value="InterPro"/>
</dbReference>
<dbReference type="InterPro" id="IPR036734">
    <property type="entry name" value="Neur_chan_lig-bd_sf"/>
</dbReference>
<feature type="transmembrane region" description="Helical" evidence="5">
    <location>
        <begin position="261"/>
        <end position="280"/>
    </location>
</feature>
<keyword evidence="5" id="KW-0407">Ion channel</keyword>
<dbReference type="Pfam" id="PF02931">
    <property type="entry name" value="Neur_chan_LBD"/>
    <property type="match status" value="1"/>
</dbReference>
<dbReference type="InterPro" id="IPR006029">
    <property type="entry name" value="Neurotrans-gated_channel_TM"/>
</dbReference>
<evidence type="ECO:0000259" key="7">
    <source>
        <dbReference type="Pfam" id="PF02931"/>
    </source>
</evidence>